<evidence type="ECO:0000259" key="1">
    <source>
        <dbReference type="Pfam" id="PF25917"/>
    </source>
</evidence>
<dbReference type="Gene3D" id="2.40.30.170">
    <property type="match status" value="1"/>
</dbReference>
<name>A0ABU3BD83_9FLAO</name>
<gene>
    <name evidence="2" type="ORF">RM520_00025</name>
</gene>
<dbReference type="InterPro" id="IPR058625">
    <property type="entry name" value="MdtA-like_BSH"/>
</dbReference>
<protein>
    <submittedName>
        <fullName evidence="2">HlyD family efflux transporter periplasmic adaptor subunit</fullName>
    </submittedName>
</protein>
<evidence type="ECO:0000313" key="2">
    <source>
        <dbReference type="EMBL" id="MDT0619985.1"/>
    </source>
</evidence>
<dbReference type="Gene3D" id="2.40.50.100">
    <property type="match status" value="2"/>
</dbReference>
<dbReference type="PANTHER" id="PTHR30469:SF15">
    <property type="entry name" value="HLYD FAMILY OF SECRETION PROTEINS"/>
    <property type="match status" value="1"/>
</dbReference>
<sequence length="378" mass="42056">MRKIILSILLGLAIIAGSIYGSKLIADSKVNRRPVPKKVIKTVFIDTVQNGAVAIKVPANGTLMAKERVEIYAEVQGVLKKGRQLFKTGQQYRAGQALVRIDASEYYASVQSAKSNLYNLVTSIMPDLQLDYPEDFSKWQDYVINFDLEKTTPKLPEIESEKEKYFITGRGIFSSYYNVKNLEQRLSKYIISAPFSGVLTEALVTEGTLVRTGQKLGEFIKVGTYELEVAISKSYADFLKLGEEVSLSNLEKTRTYTGRVSRINGRVDQATQTITAFIEVKGEDLKEGQYLEANLNAKNENDAIEVDRALLTDNNQIFVLRDSILDVINVSPVYFSDKTVVLKDVPEGELIVSKPVAGAYAGMLVKVYGVNTSDKTKK</sequence>
<keyword evidence="3" id="KW-1185">Reference proteome</keyword>
<proteinExistence type="predicted"/>
<dbReference type="EMBL" id="JAVRHU010000001">
    <property type="protein sequence ID" value="MDT0619985.1"/>
    <property type="molecule type" value="Genomic_DNA"/>
</dbReference>
<comment type="caution">
    <text evidence="2">The sequence shown here is derived from an EMBL/GenBank/DDBJ whole genome shotgun (WGS) entry which is preliminary data.</text>
</comment>
<dbReference type="PANTHER" id="PTHR30469">
    <property type="entry name" value="MULTIDRUG RESISTANCE PROTEIN MDTA"/>
    <property type="match status" value="1"/>
</dbReference>
<dbReference type="Gene3D" id="1.10.287.470">
    <property type="entry name" value="Helix hairpin bin"/>
    <property type="match status" value="2"/>
</dbReference>
<dbReference type="SUPFAM" id="SSF111369">
    <property type="entry name" value="HlyD-like secretion proteins"/>
    <property type="match status" value="1"/>
</dbReference>
<reference evidence="2 3" key="1">
    <citation type="submission" date="2023-09" db="EMBL/GenBank/DDBJ databases">
        <authorList>
            <person name="Rey-Velasco X."/>
        </authorList>
    </citation>
    <scope>NUCLEOTIDE SEQUENCE [LARGE SCALE GENOMIC DNA]</scope>
    <source>
        <strain evidence="2 3">P007</strain>
    </source>
</reference>
<dbReference type="RefSeq" id="WP_311386542.1">
    <property type="nucleotide sequence ID" value="NZ_JAVRHU010000001.1"/>
</dbReference>
<feature type="domain" description="Multidrug resistance protein MdtA-like barrel-sandwich hybrid" evidence="1">
    <location>
        <begin position="68"/>
        <end position="216"/>
    </location>
</feature>
<organism evidence="2 3">
    <name type="scientific">Croceitalea vernalis</name>
    <dbReference type="NCBI Taxonomy" id="3075599"/>
    <lineage>
        <taxon>Bacteria</taxon>
        <taxon>Pseudomonadati</taxon>
        <taxon>Bacteroidota</taxon>
        <taxon>Flavobacteriia</taxon>
        <taxon>Flavobacteriales</taxon>
        <taxon>Flavobacteriaceae</taxon>
        <taxon>Croceitalea</taxon>
    </lineage>
</organism>
<dbReference type="Pfam" id="PF25917">
    <property type="entry name" value="BSH_RND"/>
    <property type="match status" value="1"/>
</dbReference>
<evidence type="ECO:0000313" key="3">
    <source>
        <dbReference type="Proteomes" id="UP001250662"/>
    </source>
</evidence>
<accession>A0ABU3BD83</accession>
<dbReference type="Proteomes" id="UP001250662">
    <property type="component" value="Unassembled WGS sequence"/>
</dbReference>